<accession>A0ABN6H406</accession>
<evidence type="ECO:0000313" key="3">
    <source>
        <dbReference type="Proteomes" id="UP001374893"/>
    </source>
</evidence>
<dbReference type="PANTHER" id="PTHR37947">
    <property type="entry name" value="BLL2462 PROTEIN"/>
    <property type="match status" value="1"/>
</dbReference>
<keyword evidence="1" id="KW-0472">Membrane</keyword>
<dbReference type="SUPFAM" id="SSF53300">
    <property type="entry name" value="vWA-like"/>
    <property type="match status" value="1"/>
</dbReference>
<dbReference type="Gene3D" id="3.40.50.410">
    <property type="entry name" value="von Willebrand factor, type A domain"/>
    <property type="match status" value="1"/>
</dbReference>
<feature type="transmembrane region" description="Helical" evidence="1">
    <location>
        <begin position="6"/>
        <end position="27"/>
    </location>
</feature>
<protein>
    <recommendedName>
        <fullName evidence="4">Glutamine amidotransferase domain-containing protein</fullName>
    </recommendedName>
</protein>
<evidence type="ECO:0000313" key="2">
    <source>
        <dbReference type="EMBL" id="BCX47332.1"/>
    </source>
</evidence>
<keyword evidence="1" id="KW-0812">Transmembrane</keyword>
<dbReference type="Gene3D" id="3.40.50.880">
    <property type="match status" value="1"/>
</dbReference>
<dbReference type="RefSeq" id="WP_338689471.1">
    <property type="nucleotide sequence ID" value="NZ_AP024702.1"/>
</dbReference>
<feature type="transmembrane region" description="Helical" evidence="1">
    <location>
        <begin position="39"/>
        <end position="58"/>
    </location>
</feature>
<dbReference type="SUPFAM" id="SSF52317">
    <property type="entry name" value="Class I glutamine amidotransferase-like"/>
    <property type="match status" value="1"/>
</dbReference>
<reference evidence="2 3" key="1">
    <citation type="submission" date="2021-06" db="EMBL/GenBank/DDBJ databases">
        <title>Complete genome of Haloferula helveola possessing various polysaccharide degrading enzymes.</title>
        <authorList>
            <person name="Takami H."/>
            <person name="Huang C."/>
            <person name="Hamasaki K."/>
        </authorList>
    </citation>
    <scope>NUCLEOTIDE SEQUENCE [LARGE SCALE GENOMIC DNA]</scope>
    <source>
        <strain evidence="2 3">CN-1</strain>
    </source>
</reference>
<sequence>MTWDPVIPLHWIALAALLALGSSLWAAVRANKRLGKGRATMLTVVRILAIAGILALLLQPSKREVHHPPVRQRSILVAIDTSASMQTADLDGATRFDIARKTVLEDLLPSAGDTPVDLFLFDHTARPVSPAGLEGIPEADGDETKIHSSVERIVASTHNPPPAGLFLFTDGHDFEGEPPSRTARAARAREIPIFTVPTGTPATAPDVSLRIASYHPYTFIGQSTRLSASIRTSGFPNQQIVVDLLRDGKPADSKTLETGAATFLDVDFSVTEEEAGQYEYTMRARPMPGETETANNSTSTFLNVVDDKLRILEIEGRPYWDSTFLRRSITRNDKFEIDSLVAFAEGRVRAIRSDPELVAEALSPPAKMEDFNNYHLVVLGKEAERVLGETGIRALEQWVKEGEGIVIFARGRAWTPEIGRDLEPITWGDKARTGVALDLSAVNNFPPLRILQEARREDAQLSFDALPGASEPKTLATVFGRTLEDQPAIVYRRYGKGQALSLGIANAWRWVFNERAEFDNNAFDRFWDQTALWLLANRGLTPLSGFSFTANSANIPIGETISFSLSAAGVELPPEAPAITVFFDGRPLTKLSMSKGEGLSGYSATFNPENPGRYEAAMTMPDGERKTVRFISYRQNLERVETAVDMSYLRALSRASGGTRIEPKDLTETVKQLLIETGRQDPIERIRPIWPTAPFFLLLILLLSMDWYLRRKWGLA</sequence>
<dbReference type="InterPro" id="IPR036465">
    <property type="entry name" value="vWFA_dom_sf"/>
</dbReference>
<evidence type="ECO:0000256" key="1">
    <source>
        <dbReference type="SAM" id="Phobius"/>
    </source>
</evidence>
<feature type="transmembrane region" description="Helical" evidence="1">
    <location>
        <begin position="689"/>
        <end position="709"/>
    </location>
</feature>
<gene>
    <name evidence="2" type="ORF">HAHE_12400</name>
</gene>
<proteinExistence type="predicted"/>
<organism evidence="2 3">
    <name type="scientific">Haloferula helveola</name>
    <dbReference type="NCBI Taxonomy" id="490095"/>
    <lineage>
        <taxon>Bacteria</taxon>
        <taxon>Pseudomonadati</taxon>
        <taxon>Verrucomicrobiota</taxon>
        <taxon>Verrucomicrobiia</taxon>
        <taxon>Verrucomicrobiales</taxon>
        <taxon>Verrucomicrobiaceae</taxon>
        <taxon>Haloferula</taxon>
    </lineage>
</organism>
<keyword evidence="1" id="KW-1133">Transmembrane helix</keyword>
<keyword evidence="3" id="KW-1185">Reference proteome</keyword>
<dbReference type="PANTHER" id="PTHR37947:SF1">
    <property type="entry name" value="BLL2462 PROTEIN"/>
    <property type="match status" value="1"/>
</dbReference>
<dbReference type="Proteomes" id="UP001374893">
    <property type="component" value="Chromosome"/>
</dbReference>
<dbReference type="InterPro" id="IPR029062">
    <property type="entry name" value="Class_I_gatase-like"/>
</dbReference>
<evidence type="ECO:0008006" key="4">
    <source>
        <dbReference type="Google" id="ProtNLM"/>
    </source>
</evidence>
<dbReference type="EMBL" id="AP024702">
    <property type="protein sequence ID" value="BCX47332.1"/>
    <property type="molecule type" value="Genomic_DNA"/>
</dbReference>
<name>A0ABN6H406_9BACT</name>